<name>A0A5E4N7C9_9HEMI</name>
<dbReference type="CDD" id="cd15904">
    <property type="entry name" value="TSPO_MBR"/>
    <property type="match status" value="1"/>
</dbReference>
<feature type="transmembrane region" description="Helical" evidence="6">
    <location>
        <begin position="82"/>
        <end position="99"/>
    </location>
</feature>
<dbReference type="Gene3D" id="1.20.1260.100">
    <property type="entry name" value="TspO/MBR protein"/>
    <property type="match status" value="1"/>
</dbReference>
<dbReference type="Pfam" id="PF03073">
    <property type="entry name" value="TspO_MBR"/>
    <property type="match status" value="1"/>
</dbReference>
<evidence type="ECO:0000256" key="5">
    <source>
        <dbReference type="ARBA" id="ARBA00023136"/>
    </source>
</evidence>
<comment type="subcellular location">
    <subcellularLocation>
        <location evidence="1">Membrane</location>
        <topology evidence="1">Multi-pass membrane protein</topology>
    </subcellularLocation>
</comment>
<dbReference type="InterPro" id="IPR004307">
    <property type="entry name" value="TspO_MBR"/>
</dbReference>
<evidence type="ECO:0000256" key="6">
    <source>
        <dbReference type="SAM" id="Phobius"/>
    </source>
</evidence>
<keyword evidence="3 6" id="KW-0812">Transmembrane</keyword>
<evidence type="ECO:0000313" key="8">
    <source>
        <dbReference type="Proteomes" id="UP000325440"/>
    </source>
</evidence>
<dbReference type="GO" id="GO:0033013">
    <property type="term" value="P:tetrapyrrole metabolic process"/>
    <property type="evidence" value="ECO:0007669"/>
    <property type="project" value="UniProtKB-ARBA"/>
</dbReference>
<comment type="similarity">
    <text evidence="2">Belongs to the TspO/BZRP family.</text>
</comment>
<feature type="transmembrane region" description="Helical" evidence="6">
    <location>
        <begin position="7"/>
        <end position="28"/>
    </location>
</feature>
<evidence type="ECO:0000256" key="2">
    <source>
        <dbReference type="ARBA" id="ARBA00007524"/>
    </source>
</evidence>
<reference evidence="7 8" key="1">
    <citation type="submission" date="2019-08" db="EMBL/GenBank/DDBJ databases">
        <authorList>
            <person name="Alioto T."/>
            <person name="Alioto T."/>
            <person name="Gomez Garrido J."/>
        </authorList>
    </citation>
    <scope>NUCLEOTIDE SEQUENCE [LARGE SCALE GENOMIC DNA]</scope>
</reference>
<dbReference type="InterPro" id="IPR038330">
    <property type="entry name" value="TspO/MBR-related_sf"/>
</dbReference>
<dbReference type="GO" id="GO:0005741">
    <property type="term" value="C:mitochondrial outer membrane"/>
    <property type="evidence" value="ECO:0007669"/>
    <property type="project" value="TreeGrafter"/>
</dbReference>
<dbReference type="OrthoDB" id="8841220at2759"/>
<proteinExistence type="inferred from homology"/>
<keyword evidence="4 6" id="KW-1133">Transmembrane helix</keyword>
<dbReference type="Proteomes" id="UP000325440">
    <property type="component" value="Unassembled WGS sequence"/>
</dbReference>
<protein>
    <recommendedName>
        <fullName evidence="9">TspO/MBR-related protein</fullName>
    </recommendedName>
</protein>
<evidence type="ECO:0008006" key="9">
    <source>
        <dbReference type="Google" id="ProtNLM"/>
    </source>
</evidence>
<keyword evidence="8" id="KW-1185">Reference proteome</keyword>
<gene>
    <name evidence="7" type="ORF">CINCED_3A018081</name>
</gene>
<evidence type="ECO:0000313" key="7">
    <source>
        <dbReference type="EMBL" id="VVC39850.1"/>
    </source>
</evidence>
<dbReference type="EMBL" id="CABPRJ010001898">
    <property type="protein sequence ID" value="VVC39850.1"/>
    <property type="molecule type" value="Genomic_DNA"/>
</dbReference>
<organism evidence="7 8">
    <name type="scientific">Cinara cedri</name>
    <dbReference type="NCBI Taxonomy" id="506608"/>
    <lineage>
        <taxon>Eukaryota</taxon>
        <taxon>Metazoa</taxon>
        <taxon>Ecdysozoa</taxon>
        <taxon>Arthropoda</taxon>
        <taxon>Hexapoda</taxon>
        <taxon>Insecta</taxon>
        <taxon>Pterygota</taxon>
        <taxon>Neoptera</taxon>
        <taxon>Paraneoptera</taxon>
        <taxon>Hemiptera</taxon>
        <taxon>Sternorrhyncha</taxon>
        <taxon>Aphidomorpha</taxon>
        <taxon>Aphidoidea</taxon>
        <taxon>Aphididae</taxon>
        <taxon>Lachninae</taxon>
        <taxon>Cinara</taxon>
    </lineage>
</organism>
<dbReference type="PANTHER" id="PTHR10057">
    <property type="entry name" value="PERIPHERAL-TYPE BENZODIAZEPINE RECEPTOR"/>
    <property type="match status" value="1"/>
</dbReference>
<accession>A0A5E4N7C9</accession>
<dbReference type="AlphaFoldDB" id="A0A5E4N7C9"/>
<evidence type="ECO:0000256" key="4">
    <source>
        <dbReference type="ARBA" id="ARBA00022989"/>
    </source>
</evidence>
<feature type="transmembrane region" description="Helical" evidence="6">
    <location>
        <begin position="48"/>
        <end position="70"/>
    </location>
</feature>
<evidence type="ECO:0000256" key="1">
    <source>
        <dbReference type="ARBA" id="ARBA00004141"/>
    </source>
</evidence>
<evidence type="ECO:0000256" key="3">
    <source>
        <dbReference type="ARBA" id="ARBA00022692"/>
    </source>
</evidence>
<dbReference type="PANTHER" id="PTHR10057:SF0">
    <property type="entry name" value="TRANSLOCATOR PROTEIN"/>
    <property type="match status" value="1"/>
</dbReference>
<sequence>MDIIKKSWIPITFTLTPMIGGFIGGIFVRKNIKVWYETLNRPSWRPPNYMFAPVWTILYLGMGYASFMVYQSGGGFFGKIDYKINVLNFLIIIINFFNYRCSKTPFDIICITTGFKLGMVTFIL</sequence>
<keyword evidence="5 6" id="KW-0472">Membrane</keyword>